<dbReference type="InterPro" id="IPR037523">
    <property type="entry name" value="VOC_core"/>
</dbReference>
<dbReference type="InterPro" id="IPR029068">
    <property type="entry name" value="Glyas_Bleomycin-R_OHBP_Dase"/>
</dbReference>
<feature type="region of interest" description="Disordered" evidence="1">
    <location>
        <begin position="101"/>
        <end position="120"/>
    </location>
</feature>
<dbReference type="Pfam" id="PF00903">
    <property type="entry name" value="Glyoxalase"/>
    <property type="match status" value="1"/>
</dbReference>
<dbReference type="EMBL" id="JBBUKT010000002">
    <property type="protein sequence ID" value="MEK7950319.1"/>
    <property type="molecule type" value="Genomic_DNA"/>
</dbReference>
<dbReference type="RefSeq" id="WP_341403798.1">
    <property type="nucleotide sequence ID" value="NZ_JBBUKT010000002.1"/>
</dbReference>
<evidence type="ECO:0000256" key="1">
    <source>
        <dbReference type="SAM" id="MobiDB-lite"/>
    </source>
</evidence>
<name>A0ABU9ARH3_9BACT</name>
<evidence type="ECO:0000313" key="3">
    <source>
        <dbReference type="EMBL" id="MEK7950319.1"/>
    </source>
</evidence>
<reference evidence="3 4" key="1">
    <citation type="submission" date="2024-04" db="EMBL/GenBank/DDBJ databases">
        <title>Luteolibacter sp. isolated from soil.</title>
        <authorList>
            <person name="An J."/>
        </authorList>
    </citation>
    <scope>NUCLEOTIDE SEQUENCE [LARGE SCALE GENOMIC DNA]</scope>
    <source>
        <strain evidence="3 4">Y139</strain>
    </source>
</reference>
<dbReference type="Proteomes" id="UP001371305">
    <property type="component" value="Unassembled WGS sequence"/>
</dbReference>
<evidence type="ECO:0000313" key="4">
    <source>
        <dbReference type="Proteomes" id="UP001371305"/>
    </source>
</evidence>
<dbReference type="SUPFAM" id="SSF54593">
    <property type="entry name" value="Glyoxalase/Bleomycin resistance protein/Dihydroxybiphenyl dioxygenase"/>
    <property type="match status" value="1"/>
</dbReference>
<evidence type="ECO:0000259" key="2">
    <source>
        <dbReference type="PROSITE" id="PS51819"/>
    </source>
</evidence>
<dbReference type="CDD" id="cd06587">
    <property type="entry name" value="VOC"/>
    <property type="match status" value="1"/>
</dbReference>
<organism evidence="3 4">
    <name type="scientific">Luteolibacter soli</name>
    <dbReference type="NCBI Taxonomy" id="3135280"/>
    <lineage>
        <taxon>Bacteria</taxon>
        <taxon>Pseudomonadati</taxon>
        <taxon>Verrucomicrobiota</taxon>
        <taxon>Verrucomicrobiia</taxon>
        <taxon>Verrucomicrobiales</taxon>
        <taxon>Verrucomicrobiaceae</taxon>
        <taxon>Luteolibacter</taxon>
    </lineage>
</organism>
<protein>
    <submittedName>
        <fullName evidence="3">VOC family protein</fullName>
    </submittedName>
</protein>
<comment type="caution">
    <text evidence="3">The sequence shown here is derived from an EMBL/GenBank/DDBJ whole genome shotgun (WGS) entry which is preliminary data.</text>
</comment>
<feature type="domain" description="VOC" evidence="2">
    <location>
        <begin position="4"/>
        <end position="115"/>
    </location>
</feature>
<gene>
    <name evidence="3" type="ORF">WKV53_07425</name>
</gene>
<keyword evidence="4" id="KW-1185">Reference proteome</keyword>
<proteinExistence type="predicted"/>
<accession>A0ABU9ARH3</accession>
<dbReference type="InterPro" id="IPR004360">
    <property type="entry name" value="Glyas_Fos-R_dOase_dom"/>
</dbReference>
<sequence length="120" mass="12811">MAPHISRIILFVADLPKVAAFYQQHFGMETVGPEEDGWIELGAGGCNLALHRGKLPAGVSSHSPAKIVFAVSDVRAEVERLTGEGLKFGKVHEWNGFSFADTKDPAGNPIQLSSRGVAKA</sequence>
<dbReference type="PROSITE" id="PS51819">
    <property type="entry name" value="VOC"/>
    <property type="match status" value="1"/>
</dbReference>
<dbReference type="Gene3D" id="3.10.180.10">
    <property type="entry name" value="2,3-Dihydroxybiphenyl 1,2-Dioxygenase, domain 1"/>
    <property type="match status" value="1"/>
</dbReference>